<dbReference type="InterPro" id="IPR039538">
    <property type="entry name" value="BetI_C"/>
</dbReference>
<dbReference type="Pfam" id="PF00440">
    <property type="entry name" value="TetR_N"/>
    <property type="match status" value="1"/>
</dbReference>
<dbReference type="PROSITE" id="PS50977">
    <property type="entry name" value="HTH_TETR_2"/>
    <property type="match status" value="1"/>
</dbReference>
<reference evidence="7 8" key="1">
    <citation type="submission" date="2018-12" db="EMBL/GenBank/DDBJ databases">
        <title>Rubrispira sanarue gen. nov., sp., nov., a member of the order Silvanigrellales, isolated from a brackish lake in Hamamatsu Japan.</title>
        <authorList>
            <person name="Maejima Y."/>
            <person name="Iino T."/>
            <person name="Muraguchi Y."/>
            <person name="Fukuda K."/>
            <person name="Nojiri H."/>
            <person name="Ohkuma M."/>
            <person name="Moriuchi R."/>
            <person name="Dohra H."/>
            <person name="Kimbara K."/>
            <person name="Shintani M."/>
        </authorList>
    </citation>
    <scope>NUCLEOTIDE SEQUENCE [LARGE SCALE GENOMIC DNA]</scope>
    <source>
        <strain evidence="7 8">RF1110005</strain>
    </source>
</reference>
<dbReference type="InterPro" id="IPR023772">
    <property type="entry name" value="DNA-bd_HTH_TetR-type_CS"/>
</dbReference>
<organism evidence="7 8">
    <name type="scientific">Fluviispira sanaruensis</name>
    <dbReference type="NCBI Taxonomy" id="2493639"/>
    <lineage>
        <taxon>Bacteria</taxon>
        <taxon>Pseudomonadati</taxon>
        <taxon>Bdellovibrionota</taxon>
        <taxon>Oligoflexia</taxon>
        <taxon>Silvanigrellales</taxon>
        <taxon>Silvanigrellaceae</taxon>
        <taxon>Fluviispira</taxon>
    </lineage>
</organism>
<dbReference type="SUPFAM" id="SSF48498">
    <property type="entry name" value="Tetracyclin repressor-like, C-terminal domain"/>
    <property type="match status" value="1"/>
</dbReference>
<dbReference type="InterPro" id="IPR036271">
    <property type="entry name" value="Tet_transcr_reg_TetR-rel_C_sf"/>
</dbReference>
<dbReference type="PANTHER" id="PTHR43479:SF11">
    <property type="entry name" value="ACREF_ENVCD OPERON REPRESSOR-RELATED"/>
    <property type="match status" value="1"/>
</dbReference>
<dbReference type="PANTHER" id="PTHR43479">
    <property type="entry name" value="ACREF/ENVCD OPERON REPRESSOR-RELATED"/>
    <property type="match status" value="1"/>
</dbReference>
<evidence type="ECO:0000259" key="6">
    <source>
        <dbReference type="PROSITE" id="PS50977"/>
    </source>
</evidence>
<dbReference type="RefSeq" id="WP_130607481.1">
    <property type="nucleotide sequence ID" value="NZ_AP019368.1"/>
</dbReference>
<dbReference type="InterPro" id="IPR009057">
    <property type="entry name" value="Homeodomain-like_sf"/>
</dbReference>
<dbReference type="PRINTS" id="PR00455">
    <property type="entry name" value="HTHTETR"/>
</dbReference>
<protein>
    <submittedName>
        <fullName evidence="7">Transcriptional regulator</fullName>
    </submittedName>
</protein>
<feature type="domain" description="HTH tetR-type" evidence="6">
    <location>
        <begin position="8"/>
        <end position="68"/>
    </location>
</feature>
<name>A0A4P2VI48_FLUSA</name>
<dbReference type="Proteomes" id="UP000291236">
    <property type="component" value="Chromosome"/>
</dbReference>
<dbReference type="InterPro" id="IPR001647">
    <property type="entry name" value="HTH_TetR"/>
</dbReference>
<evidence type="ECO:0000256" key="1">
    <source>
        <dbReference type="ARBA" id="ARBA00022491"/>
    </source>
</evidence>
<sequence>MSRSDLASERKTQIINATIECITRYGYSNFSMQDVARVADVSKGIIHYYFLNKEDLMMTVLDYVSVDIENLLLAGDLNTDPIAKLSNVIWMCSSIVQNKREYYRINMDFWTQIDQKEKVRQEIASHYSKFRAAIAGIIQQGINQDLFRKGDALQYATIIIALIDGISLQWLFDEGVFNYDEIIKNTEEAVMSFLKK</sequence>
<dbReference type="KEGG" id="sbf:JCM31447_11850"/>
<dbReference type="Gene3D" id="1.10.357.10">
    <property type="entry name" value="Tetracycline Repressor, domain 2"/>
    <property type="match status" value="1"/>
</dbReference>
<dbReference type="OrthoDB" id="9790413at2"/>
<evidence type="ECO:0000256" key="5">
    <source>
        <dbReference type="PROSITE-ProRule" id="PRU00335"/>
    </source>
</evidence>
<dbReference type="EMBL" id="AP019368">
    <property type="protein sequence ID" value="BBH52743.1"/>
    <property type="molecule type" value="Genomic_DNA"/>
</dbReference>
<dbReference type="AlphaFoldDB" id="A0A4P2VI48"/>
<evidence type="ECO:0000256" key="2">
    <source>
        <dbReference type="ARBA" id="ARBA00023015"/>
    </source>
</evidence>
<accession>A0A4P2VI48</accession>
<evidence type="ECO:0000313" key="7">
    <source>
        <dbReference type="EMBL" id="BBH52743.1"/>
    </source>
</evidence>
<evidence type="ECO:0000256" key="3">
    <source>
        <dbReference type="ARBA" id="ARBA00023125"/>
    </source>
</evidence>
<gene>
    <name evidence="7" type="ORF">JCM31447_11850</name>
</gene>
<keyword evidence="2" id="KW-0805">Transcription regulation</keyword>
<keyword evidence="8" id="KW-1185">Reference proteome</keyword>
<dbReference type="InterPro" id="IPR050624">
    <property type="entry name" value="HTH-type_Tx_Regulator"/>
</dbReference>
<keyword evidence="4" id="KW-0804">Transcription</keyword>
<keyword evidence="3 5" id="KW-0238">DNA-binding</keyword>
<dbReference type="Pfam" id="PF13977">
    <property type="entry name" value="TetR_C_6"/>
    <property type="match status" value="1"/>
</dbReference>
<keyword evidence="1" id="KW-0678">Repressor</keyword>
<evidence type="ECO:0000313" key="8">
    <source>
        <dbReference type="Proteomes" id="UP000291236"/>
    </source>
</evidence>
<feature type="DNA-binding region" description="H-T-H motif" evidence="5">
    <location>
        <begin position="31"/>
        <end position="50"/>
    </location>
</feature>
<dbReference type="SUPFAM" id="SSF46689">
    <property type="entry name" value="Homeodomain-like"/>
    <property type="match status" value="1"/>
</dbReference>
<dbReference type="GO" id="GO:0003677">
    <property type="term" value="F:DNA binding"/>
    <property type="evidence" value="ECO:0007669"/>
    <property type="project" value="UniProtKB-UniRule"/>
</dbReference>
<dbReference type="PROSITE" id="PS01081">
    <property type="entry name" value="HTH_TETR_1"/>
    <property type="match status" value="1"/>
</dbReference>
<proteinExistence type="predicted"/>
<evidence type="ECO:0000256" key="4">
    <source>
        <dbReference type="ARBA" id="ARBA00023163"/>
    </source>
</evidence>